<dbReference type="Proteomes" id="UP000281406">
    <property type="component" value="Unassembled WGS sequence"/>
</dbReference>
<reference evidence="1 2" key="1">
    <citation type="submission" date="2018-10" db="EMBL/GenBank/DDBJ databases">
        <title>Genome assembly for a Yunnan-Guizhou Plateau 3E fish, Anabarilius grahami (Regan), and its evolutionary and genetic applications.</title>
        <authorList>
            <person name="Jiang W."/>
        </authorList>
    </citation>
    <scope>NUCLEOTIDE SEQUENCE [LARGE SCALE GENOMIC DNA]</scope>
    <source>
        <strain evidence="1">AG-KIZ</strain>
        <tissue evidence="1">Muscle</tissue>
    </source>
</reference>
<evidence type="ECO:0000313" key="1">
    <source>
        <dbReference type="EMBL" id="ROL43834.1"/>
    </source>
</evidence>
<evidence type="ECO:0000313" key="2">
    <source>
        <dbReference type="Proteomes" id="UP000281406"/>
    </source>
</evidence>
<sequence length="78" mass="8829">MDVLANYSIFQELQLVHDTGYFSAMPSLEENWQQPDDIKSSSRSSCIMYYLRREGARVSGCEENASKSPTPESWCASV</sequence>
<organism evidence="1 2">
    <name type="scientific">Anabarilius grahami</name>
    <name type="common">Kanglang fish</name>
    <name type="synonym">Barilius grahami</name>
    <dbReference type="NCBI Taxonomy" id="495550"/>
    <lineage>
        <taxon>Eukaryota</taxon>
        <taxon>Metazoa</taxon>
        <taxon>Chordata</taxon>
        <taxon>Craniata</taxon>
        <taxon>Vertebrata</taxon>
        <taxon>Euteleostomi</taxon>
        <taxon>Actinopterygii</taxon>
        <taxon>Neopterygii</taxon>
        <taxon>Teleostei</taxon>
        <taxon>Ostariophysi</taxon>
        <taxon>Cypriniformes</taxon>
        <taxon>Xenocyprididae</taxon>
        <taxon>Xenocypridinae</taxon>
        <taxon>Xenocypridinae incertae sedis</taxon>
        <taxon>Anabarilius</taxon>
    </lineage>
</organism>
<protein>
    <submittedName>
        <fullName evidence="1">Krueppel-like factor 7</fullName>
    </submittedName>
</protein>
<dbReference type="OrthoDB" id="4748970at2759"/>
<gene>
    <name evidence="1" type="ORF">DPX16_11866</name>
</gene>
<keyword evidence="2" id="KW-1185">Reference proteome</keyword>
<proteinExistence type="predicted"/>
<dbReference type="AlphaFoldDB" id="A0A3N0YCK5"/>
<accession>A0A3N0YCK5</accession>
<comment type="caution">
    <text evidence="1">The sequence shown here is derived from an EMBL/GenBank/DDBJ whole genome shotgun (WGS) entry which is preliminary data.</text>
</comment>
<name>A0A3N0YCK5_ANAGA</name>
<dbReference type="EMBL" id="RJVU01047120">
    <property type="protein sequence ID" value="ROL43834.1"/>
    <property type="molecule type" value="Genomic_DNA"/>
</dbReference>